<dbReference type="InterPro" id="IPR036457">
    <property type="entry name" value="PPM-type-like_dom_sf"/>
</dbReference>
<dbReference type="SUPFAM" id="SSF81606">
    <property type="entry name" value="PP2C-like"/>
    <property type="match status" value="1"/>
</dbReference>
<dbReference type="InterPro" id="IPR052016">
    <property type="entry name" value="Bact_Sigma-Reg"/>
</dbReference>
<dbReference type="EMBL" id="FNFB01000011">
    <property type="protein sequence ID" value="SDK76746.1"/>
    <property type="molecule type" value="Genomic_DNA"/>
</dbReference>
<dbReference type="Proteomes" id="UP000198683">
    <property type="component" value="Unassembled WGS sequence"/>
</dbReference>
<dbReference type="AlphaFoldDB" id="A0A1G9EKT2"/>
<feature type="domain" description="PPM-type phosphatase" evidence="3">
    <location>
        <begin position="210"/>
        <end position="424"/>
    </location>
</feature>
<dbReference type="Gene3D" id="3.60.40.10">
    <property type="entry name" value="PPM-type phosphatase domain"/>
    <property type="match status" value="1"/>
</dbReference>
<dbReference type="GO" id="GO:0016791">
    <property type="term" value="F:phosphatase activity"/>
    <property type="evidence" value="ECO:0007669"/>
    <property type="project" value="TreeGrafter"/>
</dbReference>
<dbReference type="RefSeq" id="WP_245740336.1">
    <property type="nucleotide sequence ID" value="NZ_FNFB01000011.1"/>
</dbReference>
<evidence type="ECO:0000313" key="4">
    <source>
        <dbReference type="EMBL" id="SDK76746.1"/>
    </source>
</evidence>
<name>A0A1G9EKT2_9ACTN</name>
<evidence type="ECO:0000256" key="2">
    <source>
        <dbReference type="SAM" id="MobiDB-lite"/>
    </source>
</evidence>
<reference evidence="4 5" key="1">
    <citation type="submission" date="2016-10" db="EMBL/GenBank/DDBJ databases">
        <authorList>
            <person name="de Groot N.N."/>
        </authorList>
    </citation>
    <scope>NUCLEOTIDE SEQUENCE [LARGE SCALE GENOMIC DNA]</scope>
    <source>
        <strain evidence="4 5">CGMCC 4.5681</strain>
    </source>
</reference>
<evidence type="ECO:0000313" key="5">
    <source>
        <dbReference type="Proteomes" id="UP000198683"/>
    </source>
</evidence>
<evidence type="ECO:0000256" key="1">
    <source>
        <dbReference type="ARBA" id="ARBA00022801"/>
    </source>
</evidence>
<proteinExistence type="predicted"/>
<feature type="region of interest" description="Disordered" evidence="2">
    <location>
        <begin position="86"/>
        <end position="131"/>
    </location>
</feature>
<gene>
    <name evidence="4" type="ORF">SAMN05421874_11127</name>
</gene>
<dbReference type="PANTHER" id="PTHR43156:SF2">
    <property type="entry name" value="STAGE II SPORULATION PROTEIN E"/>
    <property type="match status" value="1"/>
</dbReference>
<organism evidence="4 5">
    <name type="scientific">Nonomuraea maritima</name>
    <dbReference type="NCBI Taxonomy" id="683260"/>
    <lineage>
        <taxon>Bacteria</taxon>
        <taxon>Bacillati</taxon>
        <taxon>Actinomycetota</taxon>
        <taxon>Actinomycetes</taxon>
        <taxon>Streptosporangiales</taxon>
        <taxon>Streptosporangiaceae</taxon>
        <taxon>Nonomuraea</taxon>
    </lineage>
</organism>
<protein>
    <submittedName>
        <fullName evidence="4">Stage II sporulation protein E (SpoIIE)</fullName>
    </submittedName>
</protein>
<accession>A0A1G9EKT2</accession>
<dbReference type="PROSITE" id="PS51746">
    <property type="entry name" value="PPM_2"/>
    <property type="match status" value="1"/>
</dbReference>
<keyword evidence="5" id="KW-1185">Reference proteome</keyword>
<keyword evidence="1" id="KW-0378">Hydrolase</keyword>
<dbReference type="PANTHER" id="PTHR43156">
    <property type="entry name" value="STAGE II SPORULATION PROTEIN E-RELATED"/>
    <property type="match status" value="1"/>
</dbReference>
<sequence length="434" mass="46879">MGSDGERVLGGLLQVMHMSGMEDLPREIASHARHLGFSEIVIYTTDLQQQLLVPLPAQEGPDGEPPATMRIDGTVAGRAYRRMEIVRTRAGANGTPAEPEAPEETPEENGTEEHGADDPGDAAPGDGSQRLWAPLLDGTERLGVLGVTVPCDDDVTETRVKHLASLVALLIVSKRPHSDSYARIVRSRPLTLSAEVLWNLLPPGTFATEDVVVSTALEPAYEMGGDAYDYALDGRTLNVAIFDAMGHDTSAGLTATIAIGSIRNSRRRGMNLPEAAAAVDAAIQQEFSTRFATGVLAELDLDSGVLTWVNRGHHPPLLLREGRLVATLESVPDPPMGLGLDAPVGQSRYQLQPGDRLLFYTDGVIEAQSPGGERFGLERFIDFVVRWESSGMSAPETLRRLIQTILEHQSGWLQDDATVLTVGWRAPLGHRLTL</sequence>
<dbReference type="STRING" id="683260.SAMN05421874_11127"/>
<dbReference type="InterPro" id="IPR001932">
    <property type="entry name" value="PPM-type_phosphatase-like_dom"/>
</dbReference>
<dbReference type="Pfam" id="PF07228">
    <property type="entry name" value="SpoIIE"/>
    <property type="match status" value="1"/>
</dbReference>
<feature type="compositionally biased region" description="Acidic residues" evidence="2">
    <location>
        <begin position="100"/>
        <end position="110"/>
    </location>
</feature>
<dbReference type="SMART" id="SM00331">
    <property type="entry name" value="PP2C_SIG"/>
    <property type="match status" value="1"/>
</dbReference>
<evidence type="ECO:0000259" key="3">
    <source>
        <dbReference type="PROSITE" id="PS51746"/>
    </source>
</evidence>